<feature type="region of interest" description="Disordered" evidence="1">
    <location>
        <begin position="21"/>
        <end position="129"/>
    </location>
</feature>
<feature type="compositionally biased region" description="Basic and acidic residues" evidence="1">
    <location>
        <begin position="109"/>
        <end position="129"/>
    </location>
</feature>
<evidence type="ECO:0000313" key="4">
    <source>
        <dbReference type="Proteomes" id="UP000830401"/>
    </source>
</evidence>
<protein>
    <submittedName>
        <fullName evidence="3">Uncharacterized protein</fullName>
    </submittedName>
</protein>
<reference evidence="3" key="1">
    <citation type="submission" date="2022-04" db="EMBL/GenBank/DDBJ databases">
        <title>Hymenobacter sp. isolated from the air.</title>
        <authorList>
            <person name="Won M."/>
            <person name="Lee C.-M."/>
            <person name="Woen H.-Y."/>
            <person name="Kwon S.-W."/>
        </authorList>
    </citation>
    <scope>NUCLEOTIDE SEQUENCE</scope>
    <source>
        <strain evidence="3">5420S-77</strain>
    </source>
</reference>
<evidence type="ECO:0000313" key="3">
    <source>
        <dbReference type="EMBL" id="UOQ67672.1"/>
    </source>
</evidence>
<evidence type="ECO:0000256" key="1">
    <source>
        <dbReference type="SAM" id="MobiDB-lite"/>
    </source>
</evidence>
<gene>
    <name evidence="3" type="ORF">MUN86_07365</name>
</gene>
<feature type="chain" id="PRO_5046761074" evidence="2">
    <location>
        <begin position="23"/>
        <end position="129"/>
    </location>
</feature>
<accession>A0ABY4GA80</accession>
<keyword evidence="4" id="KW-1185">Reference proteome</keyword>
<feature type="compositionally biased region" description="Basic and acidic residues" evidence="1">
    <location>
        <begin position="54"/>
        <end position="96"/>
    </location>
</feature>
<name>A0ABY4GA80_9BACT</name>
<evidence type="ECO:0000256" key="2">
    <source>
        <dbReference type="SAM" id="SignalP"/>
    </source>
</evidence>
<dbReference type="RefSeq" id="WP_245123572.1">
    <property type="nucleotide sequence ID" value="NZ_CP095061.1"/>
</dbReference>
<feature type="signal peptide" evidence="2">
    <location>
        <begin position="1"/>
        <end position="22"/>
    </location>
</feature>
<sequence length="129" mass="15387">MKKALFSLATAFVLLSSGVSFAAPAPDHHDDHKRHPEAKRYDNRNDKGFNYGYDKQHRVSTQEKARWEAAHRNDHRDDNDNRRDTNYGRHDDRNDNDFNYGYDKKHRVTAQEKARWEAAHRNDRHDSRR</sequence>
<feature type="compositionally biased region" description="Basic and acidic residues" evidence="1">
    <location>
        <begin position="26"/>
        <end position="47"/>
    </location>
</feature>
<organism evidence="3 4">
    <name type="scientific">Hymenobacter volaticus</name>
    <dbReference type="NCBI Taxonomy" id="2932254"/>
    <lineage>
        <taxon>Bacteria</taxon>
        <taxon>Pseudomonadati</taxon>
        <taxon>Bacteroidota</taxon>
        <taxon>Cytophagia</taxon>
        <taxon>Cytophagales</taxon>
        <taxon>Hymenobacteraceae</taxon>
        <taxon>Hymenobacter</taxon>
    </lineage>
</organism>
<keyword evidence="2" id="KW-0732">Signal</keyword>
<proteinExistence type="predicted"/>
<dbReference type="Proteomes" id="UP000830401">
    <property type="component" value="Chromosome"/>
</dbReference>
<dbReference type="EMBL" id="CP095061">
    <property type="protein sequence ID" value="UOQ67672.1"/>
    <property type="molecule type" value="Genomic_DNA"/>
</dbReference>